<keyword evidence="5" id="KW-0611">Plant defense</keyword>
<dbReference type="Pfam" id="PF23598">
    <property type="entry name" value="LRR_14"/>
    <property type="match status" value="1"/>
</dbReference>
<dbReference type="GO" id="GO:0006952">
    <property type="term" value="P:defense response"/>
    <property type="evidence" value="ECO:0007669"/>
    <property type="project" value="UniProtKB-KW"/>
</dbReference>
<organism evidence="9 10">
    <name type="scientific">Oldenlandia corymbosa var. corymbosa</name>
    <dbReference type="NCBI Taxonomy" id="529605"/>
    <lineage>
        <taxon>Eukaryota</taxon>
        <taxon>Viridiplantae</taxon>
        <taxon>Streptophyta</taxon>
        <taxon>Embryophyta</taxon>
        <taxon>Tracheophyta</taxon>
        <taxon>Spermatophyta</taxon>
        <taxon>Magnoliopsida</taxon>
        <taxon>eudicotyledons</taxon>
        <taxon>Gunneridae</taxon>
        <taxon>Pentapetalae</taxon>
        <taxon>asterids</taxon>
        <taxon>lamiids</taxon>
        <taxon>Gentianales</taxon>
        <taxon>Rubiaceae</taxon>
        <taxon>Rubioideae</taxon>
        <taxon>Spermacoceae</taxon>
        <taxon>Hedyotis-Oldenlandia complex</taxon>
        <taxon>Oldenlandia</taxon>
    </lineage>
</organism>
<dbReference type="Pfam" id="PF00931">
    <property type="entry name" value="NB-ARC"/>
    <property type="match status" value="1"/>
</dbReference>
<protein>
    <submittedName>
        <fullName evidence="9">OLC1v1000583C2</fullName>
    </submittedName>
</protein>
<evidence type="ECO:0000256" key="3">
    <source>
        <dbReference type="ARBA" id="ARBA00022737"/>
    </source>
</evidence>
<dbReference type="PANTHER" id="PTHR36766">
    <property type="entry name" value="PLANT BROAD-SPECTRUM MILDEW RESISTANCE PROTEIN RPW8"/>
    <property type="match status" value="1"/>
</dbReference>
<dbReference type="PRINTS" id="PR00364">
    <property type="entry name" value="DISEASERSIST"/>
</dbReference>
<evidence type="ECO:0000259" key="7">
    <source>
        <dbReference type="Pfam" id="PF00931"/>
    </source>
</evidence>
<keyword evidence="2" id="KW-0433">Leucine-rich repeat</keyword>
<dbReference type="EMBL" id="OX459121">
    <property type="protein sequence ID" value="CAI9102330.1"/>
    <property type="molecule type" value="Genomic_DNA"/>
</dbReference>
<evidence type="ECO:0000256" key="2">
    <source>
        <dbReference type="ARBA" id="ARBA00022614"/>
    </source>
</evidence>
<dbReference type="InterPro" id="IPR055414">
    <property type="entry name" value="LRR_R13L4/SHOC2-like"/>
</dbReference>
<evidence type="ECO:0000259" key="8">
    <source>
        <dbReference type="Pfam" id="PF23598"/>
    </source>
</evidence>
<proteinExistence type="inferred from homology"/>
<evidence type="ECO:0000256" key="4">
    <source>
        <dbReference type="ARBA" id="ARBA00022741"/>
    </source>
</evidence>
<dbReference type="SUPFAM" id="SSF52058">
    <property type="entry name" value="L domain-like"/>
    <property type="match status" value="1"/>
</dbReference>
<dbReference type="GO" id="GO:0005524">
    <property type="term" value="F:ATP binding"/>
    <property type="evidence" value="ECO:0007669"/>
    <property type="project" value="UniProtKB-KW"/>
</dbReference>
<dbReference type="AlphaFoldDB" id="A0AAV1D5F4"/>
<evidence type="ECO:0000256" key="1">
    <source>
        <dbReference type="ARBA" id="ARBA00008894"/>
    </source>
</evidence>
<feature type="domain" description="Disease resistance R13L4/SHOC-2-like LRR" evidence="8">
    <location>
        <begin position="812"/>
        <end position="1076"/>
    </location>
</feature>
<keyword evidence="3" id="KW-0677">Repeat</keyword>
<feature type="domain" description="NB-ARC" evidence="7">
    <location>
        <begin position="539"/>
        <end position="707"/>
    </location>
</feature>
<evidence type="ECO:0000256" key="6">
    <source>
        <dbReference type="ARBA" id="ARBA00022840"/>
    </source>
</evidence>
<evidence type="ECO:0000313" key="10">
    <source>
        <dbReference type="Proteomes" id="UP001161247"/>
    </source>
</evidence>
<comment type="similarity">
    <text evidence="1">Belongs to the disease resistance NB-LRR family.</text>
</comment>
<keyword evidence="6" id="KW-0067">ATP-binding</keyword>
<dbReference type="InterPro" id="IPR042197">
    <property type="entry name" value="Apaf_helical"/>
</dbReference>
<dbReference type="FunFam" id="3.40.50.300:FF:001091">
    <property type="entry name" value="Probable disease resistance protein At1g61300"/>
    <property type="match status" value="1"/>
</dbReference>
<evidence type="ECO:0000256" key="5">
    <source>
        <dbReference type="ARBA" id="ARBA00022821"/>
    </source>
</evidence>
<keyword evidence="4" id="KW-0547">Nucleotide-binding</keyword>
<sequence length="1134" mass="129962">MERCFQSALDDLHSISLKIPFEYEFYYDLHVGAHLSLMKTYYAFGRKLGDGVGSESTSFRTLEETVYSCCLAIHIFSLALTDANADEKSSHHGEPIPLHGLVGIYLWEIMKSSLEEMKELMQSLQEGSLQMKSSSCPIEMGELLYVLDSLIHSLGCLPDSMTDSKTLLKFFEFMKNLIRFALFRGLQNWQIEDMSIHVQRLVVDAATLYLKSFCQPEKREIGKMIERLRPVELRVCGIYVRVLEEASKSQSSKHANRGSESIRLDMIDSLTFLLSEALLPRGTRYTGMFDHQIYTLYEGLTFLRTTLKGHPPDRFAKLYDEKMHNIIGVLLCEAGLIACYLFLKIHDNRLIKPLQNLLSEVERKLKLIRETEEEATRYPLKPASCFPQTNLLRFIDSVLVKMESLNLYEAADSVVASEKTTFVTIRDDLAFLRSSAVNFMGQRDQNDQKVQPLWSRIVAVAYETEFVIDSLVVGGAIQSFVGMINLIIEQIKLIKIEASEVSPSLGQITKAKNSARIHKCFPSTSKMPELNEAVVGLDDEARKIIDRLTRGTKQLDIVSIVGMPGLGKTTLAKKVYRHPSIVHYFCVRVWCTVSQEYDKRSLLLEILSGLNGGFADSQSNKSDDDLADAIRKQLKGKSYLVILDDIWDIEPWISLKMSFPDDIKGSRILLTSRNENVTSQIKPQSQSPHSLRSLSKKESWELFQTKIRFRNGCPPELVARGKAIVQRCKGLPLMIMIVVGFLSNMETSSELGSFAEPNMSYRLLISYKREEDFAEPMQVFHYLRTLFTVIDYHYPFDKRRLYHILYKFCRSKLVRVLDLRGMHHFHFFPSVILQLGHLKYLTLRIEAGPSCPEFIIPRSIVNLSSLETLTLYSAHFHVTRVLLPDTVWKMKNLRRLKSKSSCWVLPADDDPEDLSRLENLLSFSDVELSSCQATKEVLRKFPNIRRLKCKLKLRKGVSEIVALDFLSQLESLSISASFFLEFCDYHYQFPHNLKKLTLGGGLGLPWSKISMIERLPNLEVLKLRHRSFTGENWDMEEDGSSFPCLRFLELSWLDLARWTSCSEDHFPCLKKLVLGGCWNLQELPSFLSEIPTIQMIKVINCKKIATDSIKTIEKRQKDFGNVDLDIQILRFSFE</sequence>
<keyword evidence="10" id="KW-1185">Reference proteome</keyword>
<dbReference type="InterPro" id="IPR002182">
    <property type="entry name" value="NB-ARC"/>
</dbReference>
<dbReference type="InterPro" id="IPR032675">
    <property type="entry name" value="LRR_dom_sf"/>
</dbReference>
<name>A0AAV1D5F4_OLDCO</name>
<reference evidence="9" key="1">
    <citation type="submission" date="2023-03" db="EMBL/GenBank/DDBJ databases">
        <authorList>
            <person name="Julca I."/>
        </authorList>
    </citation>
    <scope>NUCLEOTIDE SEQUENCE</scope>
</reference>
<dbReference type="PANTHER" id="PTHR36766:SF44">
    <property type="entry name" value="NBS-CODING RESISTANCE GENE ANALOG"/>
    <property type="match status" value="1"/>
</dbReference>
<dbReference type="InterPro" id="IPR027417">
    <property type="entry name" value="P-loop_NTPase"/>
</dbReference>
<gene>
    <name evidence="9" type="ORF">OLC1_LOCUS11692</name>
</gene>
<accession>A0AAV1D5F4</accession>
<dbReference type="Gene3D" id="3.80.10.10">
    <property type="entry name" value="Ribonuclease Inhibitor"/>
    <property type="match status" value="1"/>
</dbReference>
<dbReference type="GO" id="GO:0043531">
    <property type="term" value="F:ADP binding"/>
    <property type="evidence" value="ECO:0007669"/>
    <property type="project" value="InterPro"/>
</dbReference>
<dbReference type="Gene3D" id="3.40.50.300">
    <property type="entry name" value="P-loop containing nucleotide triphosphate hydrolases"/>
    <property type="match status" value="1"/>
</dbReference>
<evidence type="ECO:0000313" key="9">
    <source>
        <dbReference type="EMBL" id="CAI9102330.1"/>
    </source>
</evidence>
<dbReference type="Gene3D" id="1.10.8.430">
    <property type="entry name" value="Helical domain of apoptotic protease-activating factors"/>
    <property type="match status" value="1"/>
</dbReference>
<dbReference type="Proteomes" id="UP001161247">
    <property type="component" value="Chromosome 4"/>
</dbReference>
<dbReference type="SUPFAM" id="SSF52540">
    <property type="entry name" value="P-loop containing nucleoside triphosphate hydrolases"/>
    <property type="match status" value="1"/>
</dbReference>